<organism evidence="2 3">
    <name type="scientific">Gossypium anomalum</name>
    <dbReference type="NCBI Taxonomy" id="47600"/>
    <lineage>
        <taxon>Eukaryota</taxon>
        <taxon>Viridiplantae</taxon>
        <taxon>Streptophyta</taxon>
        <taxon>Embryophyta</taxon>
        <taxon>Tracheophyta</taxon>
        <taxon>Spermatophyta</taxon>
        <taxon>Magnoliopsida</taxon>
        <taxon>eudicotyledons</taxon>
        <taxon>Gunneridae</taxon>
        <taxon>Pentapetalae</taxon>
        <taxon>rosids</taxon>
        <taxon>malvids</taxon>
        <taxon>Malvales</taxon>
        <taxon>Malvaceae</taxon>
        <taxon>Malvoideae</taxon>
        <taxon>Gossypium</taxon>
    </lineage>
</organism>
<dbReference type="PANTHER" id="PTHR11439">
    <property type="entry name" value="GAG-POL-RELATED RETROTRANSPOSON"/>
    <property type="match status" value="1"/>
</dbReference>
<dbReference type="InterPro" id="IPR036397">
    <property type="entry name" value="RNaseH_sf"/>
</dbReference>
<dbReference type="Proteomes" id="UP000701853">
    <property type="component" value="Chromosome 8"/>
</dbReference>
<dbReference type="InterPro" id="IPR001584">
    <property type="entry name" value="Integrase_cat-core"/>
</dbReference>
<proteinExistence type="predicted"/>
<dbReference type="AlphaFoldDB" id="A0A8J5YAR6"/>
<dbReference type="EMBL" id="JAHUZN010000008">
    <property type="protein sequence ID" value="KAG8485538.1"/>
    <property type="molecule type" value="Genomic_DNA"/>
</dbReference>
<dbReference type="SUPFAM" id="SSF53098">
    <property type="entry name" value="Ribonuclease H-like"/>
    <property type="match status" value="1"/>
</dbReference>
<dbReference type="InterPro" id="IPR013103">
    <property type="entry name" value="RVT_2"/>
</dbReference>
<comment type="caution">
    <text evidence="2">The sequence shown here is derived from an EMBL/GenBank/DDBJ whole genome shotgun (WGS) entry which is preliminary data.</text>
</comment>
<dbReference type="GO" id="GO:0015074">
    <property type="term" value="P:DNA integration"/>
    <property type="evidence" value="ECO:0007669"/>
    <property type="project" value="InterPro"/>
</dbReference>
<gene>
    <name evidence="2" type="ORF">CXB51_018897</name>
</gene>
<reference evidence="2 3" key="1">
    <citation type="journal article" date="2021" name="bioRxiv">
        <title>The Gossypium anomalum genome as a resource for cotton improvement and evolutionary analysis of hybrid incompatibility.</title>
        <authorList>
            <person name="Grover C.E."/>
            <person name="Yuan D."/>
            <person name="Arick M.A."/>
            <person name="Miller E.R."/>
            <person name="Hu G."/>
            <person name="Peterson D.G."/>
            <person name="Wendel J.F."/>
            <person name="Udall J.A."/>
        </authorList>
    </citation>
    <scope>NUCLEOTIDE SEQUENCE [LARGE SCALE GENOMIC DNA]</scope>
    <source>
        <strain evidence="2">JFW-Udall</strain>
        <tissue evidence="2">Leaf</tissue>
    </source>
</reference>
<dbReference type="PROSITE" id="PS50994">
    <property type="entry name" value="INTEGRASE"/>
    <property type="match status" value="1"/>
</dbReference>
<dbReference type="Pfam" id="PF25597">
    <property type="entry name" value="SH3_retrovirus"/>
    <property type="match status" value="1"/>
</dbReference>
<dbReference type="InterPro" id="IPR043502">
    <property type="entry name" value="DNA/RNA_pol_sf"/>
</dbReference>
<name>A0A8J5YAR6_9ROSI</name>
<dbReference type="SUPFAM" id="SSF56672">
    <property type="entry name" value="DNA/RNA polymerases"/>
    <property type="match status" value="1"/>
</dbReference>
<evidence type="ECO:0000313" key="3">
    <source>
        <dbReference type="Proteomes" id="UP000701853"/>
    </source>
</evidence>
<dbReference type="PANTHER" id="PTHR11439:SF491">
    <property type="entry name" value="INTEGRASE CATALYTIC DOMAIN-CONTAINING PROTEIN"/>
    <property type="match status" value="1"/>
</dbReference>
<dbReference type="InterPro" id="IPR057670">
    <property type="entry name" value="SH3_retrovirus"/>
</dbReference>
<dbReference type="Pfam" id="PF07727">
    <property type="entry name" value="RVT_2"/>
    <property type="match status" value="1"/>
</dbReference>
<evidence type="ECO:0000259" key="1">
    <source>
        <dbReference type="PROSITE" id="PS50994"/>
    </source>
</evidence>
<dbReference type="GO" id="GO:0003676">
    <property type="term" value="F:nucleic acid binding"/>
    <property type="evidence" value="ECO:0007669"/>
    <property type="project" value="InterPro"/>
</dbReference>
<dbReference type="OrthoDB" id="547913at2759"/>
<feature type="domain" description="Integrase catalytic" evidence="1">
    <location>
        <begin position="1"/>
        <end position="84"/>
    </location>
</feature>
<accession>A0A8J5YAR6</accession>
<protein>
    <recommendedName>
        <fullName evidence="1">Integrase catalytic domain-containing protein</fullName>
    </recommendedName>
</protein>
<dbReference type="Gene3D" id="3.30.420.10">
    <property type="entry name" value="Ribonuclease H-like superfamily/Ribonuclease H"/>
    <property type="match status" value="1"/>
</dbReference>
<dbReference type="InterPro" id="IPR012337">
    <property type="entry name" value="RNaseH-like_sf"/>
</dbReference>
<sequence length="619" mass="70101">MSLILCKSEGIVRHLTVRHTPQQNGVAERMNRTIMEKVRCMLSNANLPKSFWAEAASTACFLINRSPSVAIEKKTPQEVWSGNPANYSDLKIFGCPAYAHVNNGKLEPRSIKCVFLGYKAGVKGYKLWCPENRKVVISRDVVFDETAMLPNLSLKDSSNKEIKSRTKREIKPPKKYAEADLVAYALNVAEDIDANQEPSNYSEVRRLFVVNGVFKKKEGTPGVEEPKYKARLVAKGYSQVPGVDFTDVFSPVVKHSSIRALLGIVAMHDLELEQLDVKTAFLHGELEEDIYMQQPEGFTVSEKEDYVCLLKKSLYGLKQSPRQWYKRFDSFMTSHDFKRTAKDKGEIRKVKAQLSEEFEMKDLGPAKKILGMEILRDRKTSKLYLSQKGYIEKLLCRFNMRSAKPVSTPLAAHFRLSSTLSPQSDDEIEYMSHVPYSSAVGSLMYAMVCSRPDLSYAVSAVSRYMANPGKEHWKAVQWILRYLRGTIDVCLQFGRTEDGVIGYVDADFAGDLDRRRSLTGYVFTIGGCAISWKATLQTTVALSTTEAEYMAITEACKEAIWLKGLFSELNEDLQISTVFCDSQSAIFLTKDQMFHERTKHIDVRYHFVRDIIAVVVILL</sequence>
<keyword evidence="3" id="KW-1185">Reference proteome</keyword>
<dbReference type="CDD" id="cd09272">
    <property type="entry name" value="RNase_HI_RT_Ty1"/>
    <property type="match status" value="1"/>
</dbReference>
<evidence type="ECO:0000313" key="2">
    <source>
        <dbReference type="EMBL" id="KAG8485538.1"/>
    </source>
</evidence>